<reference evidence="2" key="1">
    <citation type="submission" date="2021-02" db="EMBL/GenBank/DDBJ databases">
        <authorList>
            <person name="Nowell W R."/>
        </authorList>
    </citation>
    <scope>NUCLEOTIDE SEQUENCE</scope>
</reference>
<comment type="caution">
    <text evidence="2">The sequence shown here is derived from an EMBL/GenBank/DDBJ whole genome shotgun (WGS) entry which is preliminary data.</text>
</comment>
<feature type="compositionally biased region" description="Polar residues" evidence="1">
    <location>
        <begin position="78"/>
        <end position="91"/>
    </location>
</feature>
<feature type="compositionally biased region" description="Polar residues" evidence="1">
    <location>
        <begin position="1"/>
        <end position="10"/>
    </location>
</feature>
<feature type="compositionally biased region" description="Polar residues" evidence="1">
    <location>
        <begin position="39"/>
        <end position="69"/>
    </location>
</feature>
<protein>
    <submittedName>
        <fullName evidence="2">Uncharacterized protein</fullName>
    </submittedName>
</protein>
<organism evidence="2 4">
    <name type="scientific">Adineta steineri</name>
    <dbReference type="NCBI Taxonomy" id="433720"/>
    <lineage>
        <taxon>Eukaryota</taxon>
        <taxon>Metazoa</taxon>
        <taxon>Spiralia</taxon>
        <taxon>Gnathifera</taxon>
        <taxon>Rotifera</taxon>
        <taxon>Eurotatoria</taxon>
        <taxon>Bdelloidea</taxon>
        <taxon>Adinetida</taxon>
        <taxon>Adinetidae</taxon>
        <taxon>Adineta</taxon>
    </lineage>
</organism>
<proteinExistence type="predicted"/>
<evidence type="ECO:0000313" key="4">
    <source>
        <dbReference type="Proteomes" id="UP000663860"/>
    </source>
</evidence>
<gene>
    <name evidence="2" type="ORF">IZO911_LOCUS12184</name>
    <name evidence="3" type="ORF">KXQ929_LOCUS45545</name>
</gene>
<evidence type="ECO:0000313" key="2">
    <source>
        <dbReference type="EMBL" id="CAF0899717.1"/>
    </source>
</evidence>
<name>A0A813ZKP2_9BILA</name>
<evidence type="ECO:0000256" key="1">
    <source>
        <dbReference type="SAM" id="MobiDB-lite"/>
    </source>
</evidence>
<feature type="compositionally biased region" description="Polar residues" evidence="1">
    <location>
        <begin position="107"/>
        <end position="117"/>
    </location>
</feature>
<feature type="region of interest" description="Disordered" evidence="1">
    <location>
        <begin position="1"/>
        <end position="120"/>
    </location>
</feature>
<evidence type="ECO:0000313" key="3">
    <source>
        <dbReference type="EMBL" id="CAF4301323.1"/>
    </source>
</evidence>
<dbReference type="Proteomes" id="UP000663860">
    <property type="component" value="Unassembled WGS sequence"/>
</dbReference>
<accession>A0A813ZKP2</accession>
<dbReference type="Proteomes" id="UP000663868">
    <property type="component" value="Unassembled WGS sequence"/>
</dbReference>
<dbReference type="AlphaFoldDB" id="A0A813ZKP2"/>
<dbReference type="EMBL" id="CAJNOE010000093">
    <property type="protein sequence ID" value="CAF0899717.1"/>
    <property type="molecule type" value="Genomic_DNA"/>
</dbReference>
<dbReference type="EMBL" id="CAJOBB010014190">
    <property type="protein sequence ID" value="CAF4301323.1"/>
    <property type="molecule type" value="Genomic_DNA"/>
</dbReference>
<sequence length="304" mass="35007">MSTNASNKPTKTLEDRLKRRQRLHAKLYSDKTSTDESDITSIKYSSRASQSLDSTLSRHTNHISSSAASTKLDDQRRSSLTTINSLEVSSTHNHHSKQNQKDIPSKPSLSKHQQHNYSHQDEKAMIIKETISSTPIQQKAFENSYSNENEEPIIREDILTPKLSPPAVSPRLTRKHNLIQKQQTIEKSHAYYNEEHVINKELMSSNLLPPIVTPRRTRKFNSSSYPEYTTALEKQYYHFIPSYPKPKERLASEPTVSSNKHRYASIHPRVAKQNSLPYSYVFSKRIIDAELARIASSRHRTVWD</sequence>